<evidence type="ECO:0000259" key="4">
    <source>
        <dbReference type="Pfam" id="PF00881"/>
    </source>
</evidence>
<comment type="caution">
    <text evidence="5">The sequence shown here is derived from an EMBL/GenBank/DDBJ whole genome shotgun (WGS) entry which is preliminary data.</text>
</comment>
<dbReference type="Pfam" id="PF00881">
    <property type="entry name" value="Nitroreductase"/>
    <property type="match status" value="1"/>
</dbReference>
<dbReference type="Gene3D" id="3.40.109.10">
    <property type="entry name" value="NADH Oxidase"/>
    <property type="match status" value="1"/>
</dbReference>
<evidence type="ECO:0000313" key="5">
    <source>
        <dbReference type="EMBL" id="OUD08290.1"/>
    </source>
</evidence>
<dbReference type="RefSeq" id="WP_086452323.1">
    <property type="nucleotide sequence ID" value="NZ_MSPP01000006.1"/>
</dbReference>
<protein>
    <submittedName>
        <fullName evidence="5">Oxidoreductase</fullName>
    </submittedName>
</protein>
<evidence type="ECO:0000313" key="6">
    <source>
        <dbReference type="Proteomes" id="UP000194664"/>
    </source>
</evidence>
<sequence length="223" mass="24444">METSRTIRERRSVREFTDRAVDKQTIANLLELARCAPSGANLQPGQFHVLTGKPLADLNAQLTAGIAADRPQVSEYSYFPNPLSKQLKARQRTAGYALYQALGIEKRDLDGRRAQFERNYRFFDAPVGIIISIDRDMGKGCWMDMGMAIQTFLLAVHDAGLAACGIGAIANYGDLVHEVLELPNDQVVVAGIALGYAADAAVNDFRTERAALAEFTTFRGFDG</sequence>
<name>A0A251WUX2_9RHOB</name>
<dbReference type="OrthoDB" id="9802510at2"/>
<dbReference type="InterPro" id="IPR029479">
    <property type="entry name" value="Nitroreductase"/>
</dbReference>
<dbReference type="CDD" id="cd02136">
    <property type="entry name" value="PnbA_NfnB-like"/>
    <property type="match status" value="1"/>
</dbReference>
<dbReference type="InterPro" id="IPR050627">
    <property type="entry name" value="Nitroreductase/BluB"/>
</dbReference>
<dbReference type="InterPro" id="IPR000415">
    <property type="entry name" value="Nitroreductase-like"/>
</dbReference>
<gene>
    <name evidence="5" type="ORF">BVC71_14045</name>
</gene>
<keyword evidence="1" id="KW-0285">Flavoprotein</keyword>
<dbReference type="PANTHER" id="PTHR23026">
    <property type="entry name" value="NADPH NITROREDUCTASE"/>
    <property type="match status" value="1"/>
</dbReference>
<organism evidence="5 6">
    <name type="scientific">Marivivens niveibacter</name>
    <dbReference type="NCBI Taxonomy" id="1930667"/>
    <lineage>
        <taxon>Bacteria</taxon>
        <taxon>Pseudomonadati</taxon>
        <taxon>Pseudomonadota</taxon>
        <taxon>Alphaproteobacteria</taxon>
        <taxon>Rhodobacterales</taxon>
        <taxon>Paracoccaceae</taxon>
        <taxon>Marivivens group</taxon>
        <taxon>Marivivens</taxon>
    </lineage>
</organism>
<dbReference type="PANTHER" id="PTHR23026:SF90">
    <property type="entry name" value="IODOTYROSINE DEIODINASE 1"/>
    <property type="match status" value="1"/>
</dbReference>
<keyword evidence="2" id="KW-0288">FMN</keyword>
<dbReference type="EMBL" id="MSPP01000006">
    <property type="protein sequence ID" value="OUD08290.1"/>
    <property type="molecule type" value="Genomic_DNA"/>
</dbReference>
<evidence type="ECO:0000256" key="1">
    <source>
        <dbReference type="ARBA" id="ARBA00022630"/>
    </source>
</evidence>
<reference evidence="5 6" key="1">
    <citation type="submission" date="2016-12" db="EMBL/GenBank/DDBJ databases">
        <title>The draft genome sequence of HSLHS2.</title>
        <authorList>
            <person name="Hu D."/>
            <person name="Wang L."/>
            <person name="Shao Z."/>
        </authorList>
    </citation>
    <scope>NUCLEOTIDE SEQUENCE [LARGE SCALE GENOMIC DNA]</scope>
    <source>
        <strain evidence="5">MCCC 1A06712</strain>
    </source>
</reference>
<keyword evidence="6" id="KW-1185">Reference proteome</keyword>
<dbReference type="GO" id="GO:0016491">
    <property type="term" value="F:oxidoreductase activity"/>
    <property type="evidence" value="ECO:0007669"/>
    <property type="project" value="UniProtKB-KW"/>
</dbReference>
<keyword evidence="3" id="KW-0560">Oxidoreductase</keyword>
<dbReference type="AlphaFoldDB" id="A0A251WUX2"/>
<evidence type="ECO:0000256" key="3">
    <source>
        <dbReference type="ARBA" id="ARBA00023002"/>
    </source>
</evidence>
<accession>A0A251WUX2</accession>
<evidence type="ECO:0000256" key="2">
    <source>
        <dbReference type="ARBA" id="ARBA00022643"/>
    </source>
</evidence>
<proteinExistence type="predicted"/>
<dbReference type="SUPFAM" id="SSF55469">
    <property type="entry name" value="FMN-dependent nitroreductase-like"/>
    <property type="match status" value="1"/>
</dbReference>
<feature type="domain" description="Nitroreductase" evidence="4">
    <location>
        <begin position="7"/>
        <end position="196"/>
    </location>
</feature>
<dbReference type="Proteomes" id="UP000194664">
    <property type="component" value="Unassembled WGS sequence"/>
</dbReference>